<sequence>MYFNSPMLQTDYQLEDKNQHLQRLHQIPQRDGAADYSDEDDDRSEEGSDNDIEDDKDEDEMEEEQTGAEEEPLNSGDDVSDADGTEESFETENVIVCQYDKITRSRNRWKFHLKDGIMNLNGEDYIFQKANGDAEW</sequence>
<gene>
    <name evidence="6" type="ORF">NQ317_007010</name>
</gene>
<comment type="similarity">
    <text evidence="2">Belongs to the TFIIA subunit 1 family.</text>
</comment>
<accession>A0ABQ9JT62</accession>
<evidence type="ECO:0000256" key="4">
    <source>
        <dbReference type="ARBA" id="ARBA00023242"/>
    </source>
</evidence>
<keyword evidence="7" id="KW-1185">Reference proteome</keyword>
<comment type="caution">
    <text evidence="6">The sequence shown here is derived from an EMBL/GenBank/DDBJ whole genome shotgun (WGS) entry which is preliminary data.</text>
</comment>
<dbReference type="SUPFAM" id="SSF50784">
    <property type="entry name" value="Transcription factor IIA (TFIIA), beta-barrel domain"/>
    <property type="match status" value="1"/>
</dbReference>
<dbReference type="InterPro" id="IPR009088">
    <property type="entry name" value="TFIIA_b-brl"/>
</dbReference>
<dbReference type="Gene3D" id="2.30.18.10">
    <property type="entry name" value="Transcription factor IIA (TFIIA), beta-barrel domain"/>
    <property type="match status" value="1"/>
</dbReference>
<dbReference type="Pfam" id="PF03153">
    <property type="entry name" value="TFIIA"/>
    <property type="match status" value="1"/>
</dbReference>
<feature type="compositionally biased region" description="Acidic residues" evidence="5">
    <location>
        <begin position="36"/>
        <end position="90"/>
    </location>
</feature>
<dbReference type="PANTHER" id="PTHR12694:SF8">
    <property type="entry name" value="TRANSCRIPTION INITIATION FACTOR IIA SUBUNIT 1"/>
    <property type="match status" value="1"/>
</dbReference>
<evidence type="ECO:0000256" key="2">
    <source>
        <dbReference type="ARBA" id="ARBA00010059"/>
    </source>
</evidence>
<evidence type="ECO:0000256" key="3">
    <source>
        <dbReference type="ARBA" id="ARBA00023163"/>
    </source>
</evidence>
<dbReference type="InterPro" id="IPR004855">
    <property type="entry name" value="TFIIA_asu/bsu"/>
</dbReference>
<comment type="subcellular location">
    <subcellularLocation>
        <location evidence="1">Nucleus</location>
    </subcellularLocation>
</comment>
<evidence type="ECO:0000256" key="1">
    <source>
        <dbReference type="ARBA" id="ARBA00004123"/>
    </source>
</evidence>
<protein>
    <submittedName>
        <fullName evidence="6">Uncharacterized protein</fullName>
    </submittedName>
</protein>
<dbReference type="CDD" id="cd07976">
    <property type="entry name" value="TFIIA_alpha_beta_like"/>
    <property type="match status" value="1"/>
</dbReference>
<dbReference type="SMART" id="SM01371">
    <property type="entry name" value="TFIIA"/>
    <property type="match status" value="1"/>
</dbReference>
<dbReference type="EMBL" id="JAPWTJ010000181">
    <property type="protein sequence ID" value="KAJ8981484.1"/>
    <property type="molecule type" value="Genomic_DNA"/>
</dbReference>
<reference evidence="6" key="1">
    <citation type="journal article" date="2023" name="Insect Mol. Biol.">
        <title>Genome sequencing provides insights into the evolution of gene families encoding plant cell wall-degrading enzymes in longhorned beetles.</title>
        <authorList>
            <person name="Shin N.R."/>
            <person name="Okamura Y."/>
            <person name="Kirsch R."/>
            <person name="Pauchet Y."/>
        </authorList>
    </citation>
    <scope>NUCLEOTIDE SEQUENCE</scope>
    <source>
        <strain evidence="6">MMC_N1</strain>
    </source>
</reference>
<keyword evidence="4" id="KW-0539">Nucleus</keyword>
<evidence type="ECO:0000256" key="5">
    <source>
        <dbReference type="SAM" id="MobiDB-lite"/>
    </source>
</evidence>
<evidence type="ECO:0000313" key="7">
    <source>
        <dbReference type="Proteomes" id="UP001162164"/>
    </source>
</evidence>
<name>A0ABQ9JT62_9CUCU</name>
<proteinExistence type="inferred from homology"/>
<feature type="compositionally biased region" description="Polar residues" evidence="5">
    <location>
        <begin position="1"/>
        <end position="12"/>
    </location>
</feature>
<feature type="region of interest" description="Disordered" evidence="5">
    <location>
        <begin position="1"/>
        <end position="93"/>
    </location>
</feature>
<dbReference type="PANTHER" id="PTHR12694">
    <property type="entry name" value="TRANSCRIPTION INITIATION FACTOR IIA SUBUNIT 1"/>
    <property type="match status" value="1"/>
</dbReference>
<dbReference type="Proteomes" id="UP001162164">
    <property type="component" value="Unassembled WGS sequence"/>
</dbReference>
<evidence type="ECO:0000313" key="6">
    <source>
        <dbReference type="EMBL" id="KAJ8981484.1"/>
    </source>
</evidence>
<keyword evidence="3" id="KW-0804">Transcription</keyword>
<organism evidence="6 7">
    <name type="scientific">Molorchus minor</name>
    <dbReference type="NCBI Taxonomy" id="1323400"/>
    <lineage>
        <taxon>Eukaryota</taxon>
        <taxon>Metazoa</taxon>
        <taxon>Ecdysozoa</taxon>
        <taxon>Arthropoda</taxon>
        <taxon>Hexapoda</taxon>
        <taxon>Insecta</taxon>
        <taxon>Pterygota</taxon>
        <taxon>Neoptera</taxon>
        <taxon>Endopterygota</taxon>
        <taxon>Coleoptera</taxon>
        <taxon>Polyphaga</taxon>
        <taxon>Cucujiformia</taxon>
        <taxon>Chrysomeloidea</taxon>
        <taxon>Cerambycidae</taxon>
        <taxon>Lamiinae</taxon>
        <taxon>Monochamini</taxon>
        <taxon>Molorchus</taxon>
    </lineage>
</organism>